<sequence>MIELSIGLPLIAEASAIRSALCMAITLEITSLDVFSDNLTLIRAISGITQAKEIIGIVKDIRSISTELASVSFSHFSRSQNAEADALAKEILRLSFSL</sequence>
<dbReference type="EnsemblPlants" id="Bo8g008400.1">
    <property type="protein sequence ID" value="Bo8g008400.1"/>
    <property type="gene ID" value="Bo8g008400"/>
</dbReference>
<evidence type="ECO:0000313" key="3">
    <source>
        <dbReference type="Proteomes" id="UP000032141"/>
    </source>
</evidence>
<dbReference type="InterPro" id="IPR012337">
    <property type="entry name" value="RNaseH-like_sf"/>
</dbReference>
<protein>
    <recommendedName>
        <fullName evidence="1">RNase H type-1 domain-containing protein</fullName>
    </recommendedName>
</protein>
<dbReference type="SUPFAM" id="SSF53098">
    <property type="entry name" value="Ribonuclease H-like"/>
    <property type="match status" value="1"/>
</dbReference>
<dbReference type="InterPro" id="IPR002156">
    <property type="entry name" value="RNaseH_domain"/>
</dbReference>
<dbReference type="InterPro" id="IPR044730">
    <property type="entry name" value="RNase_H-like_dom_plant"/>
</dbReference>
<proteinExistence type="predicted"/>
<dbReference type="Gene3D" id="3.30.420.10">
    <property type="entry name" value="Ribonuclease H-like superfamily/Ribonuclease H"/>
    <property type="match status" value="1"/>
</dbReference>
<dbReference type="CDD" id="cd06222">
    <property type="entry name" value="RNase_H_like"/>
    <property type="match status" value="1"/>
</dbReference>
<reference evidence="2" key="2">
    <citation type="submission" date="2015-03" db="UniProtKB">
        <authorList>
            <consortium name="EnsemblPlants"/>
        </authorList>
    </citation>
    <scope>IDENTIFICATION</scope>
</reference>
<dbReference type="HOGENOM" id="CLU_000680_5_4_1"/>
<organism evidence="2 3">
    <name type="scientific">Brassica oleracea var. oleracea</name>
    <dbReference type="NCBI Taxonomy" id="109376"/>
    <lineage>
        <taxon>Eukaryota</taxon>
        <taxon>Viridiplantae</taxon>
        <taxon>Streptophyta</taxon>
        <taxon>Embryophyta</taxon>
        <taxon>Tracheophyta</taxon>
        <taxon>Spermatophyta</taxon>
        <taxon>Magnoliopsida</taxon>
        <taxon>eudicotyledons</taxon>
        <taxon>Gunneridae</taxon>
        <taxon>Pentapetalae</taxon>
        <taxon>rosids</taxon>
        <taxon>malvids</taxon>
        <taxon>Brassicales</taxon>
        <taxon>Brassicaceae</taxon>
        <taxon>Brassiceae</taxon>
        <taxon>Brassica</taxon>
    </lineage>
</organism>
<dbReference type="PANTHER" id="PTHR47074">
    <property type="entry name" value="BNAC02G40300D PROTEIN"/>
    <property type="match status" value="1"/>
</dbReference>
<dbReference type="InterPro" id="IPR052929">
    <property type="entry name" value="RNase_H-like_EbsB-rel"/>
</dbReference>
<name>A0A0D3DJ87_BRAOL</name>
<dbReference type="Gramene" id="Bo8g008400.1">
    <property type="protein sequence ID" value="Bo8g008400.1"/>
    <property type="gene ID" value="Bo8g008400"/>
</dbReference>
<dbReference type="InterPro" id="IPR036397">
    <property type="entry name" value="RNaseH_sf"/>
</dbReference>
<accession>A0A0D3DJ87</accession>
<dbReference type="PANTHER" id="PTHR47074:SF49">
    <property type="entry name" value="POLYNUCLEOTIDYL TRANSFERASE, RIBONUCLEASE H-LIKE SUPERFAMILY PROTEIN"/>
    <property type="match status" value="1"/>
</dbReference>
<feature type="domain" description="RNase H type-1" evidence="1">
    <location>
        <begin position="10"/>
        <end position="90"/>
    </location>
</feature>
<evidence type="ECO:0000313" key="2">
    <source>
        <dbReference type="EnsemblPlants" id="Bo8g008400.1"/>
    </source>
</evidence>
<keyword evidence="3" id="KW-1185">Reference proteome</keyword>
<dbReference type="eggNOG" id="KOG1075">
    <property type="taxonomic scope" value="Eukaryota"/>
</dbReference>
<evidence type="ECO:0000259" key="1">
    <source>
        <dbReference type="Pfam" id="PF13456"/>
    </source>
</evidence>
<dbReference type="Proteomes" id="UP000032141">
    <property type="component" value="Chromosome C8"/>
</dbReference>
<reference evidence="2 3" key="1">
    <citation type="journal article" date="2014" name="Genome Biol.">
        <title>Transcriptome and methylome profiling reveals relics of genome dominance in the mesopolyploid Brassica oleracea.</title>
        <authorList>
            <person name="Parkin I.A."/>
            <person name="Koh C."/>
            <person name="Tang H."/>
            <person name="Robinson S.J."/>
            <person name="Kagale S."/>
            <person name="Clarke W.E."/>
            <person name="Town C.D."/>
            <person name="Nixon J."/>
            <person name="Krishnakumar V."/>
            <person name="Bidwell S.L."/>
            <person name="Denoeud F."/>
            <person name="Belcram H."/>
            <person name="Links M.G."/>
            <person name="Just J."/>
            <person name="Clarke C."/>
            <person name="Bender T."/>
            <person name="Huebert T."/>
            <person name="Mason A.S."/>
            <person name="Pires J.C."/>
            <person name="Barker G."/>
            <person name="Moore J."/>
            <person name="Walley P.G."/>
            <person name="Manoli S."/>
            <person name="Batley J."/>
            <person name="Edwards D."/>
            <person name="Nelson M.N."/>
            <person name="Wang X."/>
            <person name="Paterson A.H."/>
            <person name="King G."/>
            <person name="Bancroft I."/>
            <person name="Chalhoub B."/>
            <person name="Sharpe A.G."/>
        </authorList>
    </citation>
    <scope>NUCLEOTIDE SEQUENCE</scope>
    <source>
        <strain evidence="2 3">cv. TO1000</strain>
    </source>
</reference>
<dbReference type="GO" id="GO:0003676">
    <property type="term" value="F:nucleic acid binding"/>
    <property type="evidence" value="ECO:0007669"/>
    <property type="project" value="InterPro"/>
</dbReference>
<dbReference type="Pfam" id="PF13456">
    <property type="entry name" value="RVT_3"/>
    <property type="match status" value="1"/>
</dbReference>
<dbReference type="GO" id="GO:0004523">
    <property type="term" value="F:RNA-DNA hybrid ribonuclease activity"/>
    <property type="evidence" value="ECO:0007669"/>
    <property type="project" value="InterPro"/>
</dbReference>
<dbReference type="AlphaFoldDB" id="A0A0D3DJ87"/>